<evidence type="ECO:0008006" key="3">
    <source>
        <dbReference type="Google" id="ProtNLM"/>
    </source>
</evidence>
<dbReference type="PIRSF" id="PIRSF024492">
    <property type="entry name" value="UCP024492"/>
    <property type="match status" value="1"/>
</dbReference>
<dbReference type="InterPro" id="IPR007438">
    <property type="entry name" value="DUF488"/>
</dbReference>
<accession>A0AAU9BZD5</accession>
<evidence type="ECO:0000313" key="1">
    <source>
        <dbReference type="EMBL" id="BCX88948.1"/>
    </source>
</evidence>
<reference evidence="2" key="1">
    <citation type="journal article" date="2024" name="Int. J. Syst. Evol. Microbiol.">
        <title>Methylomarinovum tepidoasis sp. nov., a moderately thermophilic methanotroph of the family Methylothermaceae isolated from a deep-sea hydrothermal field.</title>
        <authorList>
            <person name="Hirayama H."/>
            <person name="Takaki Y."/>
            <person name="Abe M."/>
            <person name="Miyazaki M."/>
            <person name="Uematsu K."/>
            <person name="Matsui Y."/>
            <person name="Takai K."/>
        </authorList>
    </citation>
    <scope>NUCLEOTIDE SEQUENCE [LARGE SCALE GENOMIC DNA]</scope>
    <source>
        <strain evidence="2">IN45</strain>
    </source>
</reference>
<name>A0AAU9BZD5_9GAMM</name>
<dbReference type="KEGG" id="meiy:MIN45_P1318"/>
<gene>
    <name evidence="1" type="ORF">MIN45_P1318</name>
</gene>
<dbReference type="RefSeq" id="WP_286291171.1">
    <property type="nucleotide sequence ID" value="NZ_AP024718.1"/>
</dbReference>
<keyword evidence="2" id="KW-1185">Reference proteome</keyword>
<dbReference type="Pfam" id="PF04343">
    <property type="entry name" value="DUF488"/>
    <property type="match status" value="1"/>
</dbReference>
<dbReference type="PANTHER" id="PTHR39337">
    <property type="entry name" value="BLR5642 PROTEIN"/>
    <property type="match status" value="1"/>
</dbReference>
<dbReference type="InterPro" id="IPR014519">
    <property type="entry name" value="UCP024492"/>
</dbReference>
<dbReference type="PANTHER" id="PTHR39337:SF1">
    <property type="entry name" value="BLR5642 PROTEIN"/>
    <property type="match status" value="1"/>
</dbReference>
<proteinExistence type="predicted"/>
<sequence length="196" mass="21982">MIYTIGHSSHEPDALLTLLRRHGVTAVADVRSQPYSRRFPHYSRKALKGWLQEQGIAYVFLGRELGGRSADPDHYDETGRVDYGKLAASEPFRSGIDRLRQGMAAYRIALLCAERDPLDCHRGLLIAPRLQEAGVEVGHILADGGLEPHRQTEERLLSLLGLADDLFGEPRAQRLMLAYRRRAEEAAYRKPTGGRP</sequence>
<organism evidence="1 2">
    <name type="scientific">Methylomarinovum tepidoasis</name>
    <dbReference type="NCBI Taxonomy" id="2840183"/>
    <lineage>
        <taxon>Bacteria</taxon>
        <taxon>Pseudomonadati</taxon>
        <taxon>Pseudomonadota</taxon>
        <taxon>Gammaproteobacteria</taxon>
        <taxon>Methylococcales</taxon>
        <taxon>Methylothermaceae</taxon>
        <taxon>Methylomarinovum</taxon>
    </lineage>
</organism>
<protein>
    <recommendedName>
        <fullName evidence="3">DUF488 domain-containing protein</fullName>
    </recommendedName>
</protein>
<dbReference type="Proteomes" id="UP001321450">
    <property type="component" value="Chromosome"/>
</dbReference>
<dbReference type="EMBL" id="AP024718">
    <property type="protein sequence ID" value="BCX88948.1"/>
    <property type="molecule type" value="Genomic_DNA"/>
</dbReference>
<evidence type="ECO:0000313" key="2">
    <source>
        <dbReference type="Proteomes" id="UP001321450"/>
    </source>
</evidence>
<dbReference type="AlphaFoldDB" id="A0AAU9BZD5"/>